<dbReference type="Pfam" id="PF05739">
    <property type="entry name" value="SNARE"/>
    <property type="match status" value="1"/>
</dbReference>
<dbReference type="Proteomes" id="UP000182658">
    <property type="component" value="Unassembled WGS sequence"/>
</dbReference>
<feature type="non-terminal residue" evidence="10">
    <location>
        <position position="1"/>
    </location>
</feature>
<dbReference type="OrthoDB" id="10255013at2759"/>
<dbReference type="EMBL" id="KV875099">
    <property type="protein sequence ID" value="OIW28179.1"/>
    <property type="molecule type" value="Genomic_DNA"/>
</dbReference>
<dbReference type="GO" id="GO:0005484">
    <property type="term" value="F:SNAP receptor activity"/>
    <property type="evidence" value="ECO:0007669"/>
    <property type="project" value="TreeGrafter"/>
</dbReference>
<dbReference type="GO" id="GO:0000149">
    <property type="term" value="F:SNARE binding"/>
    <property type="evidence" value="ECO:0007669"/>
    <property type="project" value="TreeGrafter"/>
</dbReference>
<dbReference type="SMART" id="SM00397">
    <property type="entry name" value="t_SNARE"/>
    <property type="match status" value="1"/>
</dbReference>
<dbReference type="SUPFAM" id="SSF47661">
    <property type="entry name" value="t-snare proteins"/>
    <property type="match status" value="1"/>
</dbReference>
<keyword evidence="6" id="KW-0472">Membrane</keyword>
<organism evidence="10 11">
    <name type="scientific">Coniochaeta ligniaria NRRL 30616</name>
    <dbReference type="NCBI Taxonomy" id="1408157"/>
    <lineage>
        <taxon>Eukaryota</taxon>
        <taxon>Fungi</taxon>
        <taxon>Dikarya</taxon>
        <taxon>Ascomycota</taxon>
        <taxon>Pezizomycotina</taxon>
        <taxon>Sordariomycetes</taxon>
        <taxon>Sordariomycetidae</taxon>
        <taxon>Coniochaetales</taxon>
        <taxon>Coniochaetaceae</taxon>
        <taxon>Coniochaeta</taxon>
    </lineage>
</organism>
<dbReference type="InParanoid" id="A0A1J7ILN3"/>
<dbReference type="Gene3D" id="1.20.58.70">
    <property type="match status" value="1"/>
</dbReference>
<accession>A0A1J7ILN3</accession>
<feature type="domain" description="T-SNARE coiled-coil homology" evidence="9">
    <location>
        <begin position="182"/>
        <end position="244"/>
    </location>
</feature>
<dbReference type="GO" id="GO:0048278">
    <property type="term" value="P:vesicle docking"/>
    <property type="evidence" value="ECO:0007669"/>
    <property type="project" value="TreeGrafter"/>
</dbReference>
<gene>
    <name evidence="10" type="ORF">CONLIGDRAFT_563750</name>
</gene>
<keyword evidence="5 7" id="KW-0175">Coiled coil</keyword>
<dbReference type="GO" id="GO:0006906">
    <property type="term" value="P:vesicle fusion"/>
    <property type="evidence" value="ECO:0007669"/>
    <property type="project" value="TreeGrafter"/>
</dbReference>
<evidence type="ECO:0000256" key="1">
    <source>
        <dbReference type="ARBA" id="ARBA00004211"/>
    </source>
</evidence>
<dbReference type="InterPro" id="IPR010989">
    <property type="entry name" value="SNARE"/>
</dbReference>
<evidence type="ECO:0000256" key="6">
    <source>
        <dbReference type="ARBA" id="ARBA00023136"/>
    </source>
</evidence>
<sequence length="267" mass="29737">AAASNVEMAPLAQNAGGFSRSDPNAILNECREIDQGIDEIERNINQLRMLQDRSLNDADTSAGSATSRQLDSLSSETMGMYRALTDRVRLVKSNSESKQPKNTAQVGRVDRRLKQAIQNYQQVESAFRKKTQDQMARQYRIVRPDASEQEVQAAVEDTSQGAQVFQQALMQSDRRGQARAVLSAVQDRHAAIQKIEQQIIELAQLFQDLDTLVVQQEEQVVQIEQKGEEVVENLDKGNVELGGAVKSARGARRKKWICLGICGMCHP</sequence>
<dbReference type="GO" id="GO:0031201">
    <property type="term" value="C:SNARE complex"/>
    <property type="evidence" value="ECO:0007669"/>
    <property type="project" value="TreeGrafter"/>
</dbReference>
<evidence type="ECO:0000256" key="4">
    <source>
        <dbReference type="ARBA" id="ARBA00022989"/>
    </source>
</evidence>
<feature type="coiled-coil region" evidence="7">
    <location>
        <begin position="30"/>
        <end position="57"/>
    </location>
</feature>
<keyword evidence="3" id="KW-0812">Transmembrane</keyword>
<keyword evidence="4" id="KW-1133">Transmembrane helix</keyword>
<dbReference type="PROSITE" id="PS50192">
    <property type="entry name" value="T_SNARE"/>
    <property type="match status" value="1"/>
</dbReference>
<keyword evidence="11" id="KW-1185">Reference proteome</keyword>
<evidence type="ECO:0000256" key="8">
    <source>
        <dbReference type="SAM" id="MobiDB-lite"/>
    </source>
</evidence>
<dbReference type="GO" id="GO:0012505">
    <property type="term" value="C:endomembrane system"/>
    <property type="evidence" value="ECO:0007669"/>
    <property type="project" value="TreeGrafter"/>
</dbReference>
<dbReference type="InterPro" id="IPR045242">
    <property type="entry name" value="Syntaxin"/>
</dbReference>
<dbReference type="PANTHER" id="PTHR19957">
    <property type="entry name" value="SYNTAXIN"/>
    <property type="match status" value="1"/>
</dbReference>
<evidence type="ECO:0000313" key="11">
    <source>
        <dbReference type="Proteomes" id="UP000182658"/>
    </source>
</evidence>
<dbReference type="STRING" id="1408157.A0A1J7ILN3"/>
<evidence type="ECO:0000256" key="7">
    <source>
        <dbReference type="SAM" id="Coils"/>
    </source>
</evidence>
<comment type="similarity">
    <text evidence="2">Belongs to the syntaxin family.</text>
</comment>
<comment type="subcellular location">
    <subcellularLocation>
        <location evidence="1">Membrane</location>
        <topology evidence="1">Single-pass type IV membrane protein</topology>
    </subcellularLocation>
</comment>
<name>A0A1J7ILN3_9PEZI</name>
<proteinExistence type="inferred from homology"/>
<dbReference type="Pfam" id="PF00804">
    <property type="entry name" value="Syntaxin"/>
    <property type="match status" value="1"/>
</dbReference>
<evidence type="ECO:0000256" key="2">
    <source>
        <dbReference type="ARBA" id="ARBA00009063"/>
    </source>
</evidence>
<dbReference type="FunFam" id="1.20.58.70:FF:000008">
    <property type="entry name" value="Syntaxin family protein"/>
    <property type="match status" value="1"/>
</dbReference>
<dbReference type="InterPro" id="IPR000727">
    <property type="entry name" value="T_SNARE_dom"/>
</dbReference>
<feature type="region of interest" description="Disordered" evidence="8">
    <location>
        <begin position="1"/>
        <end position="21"/>
    </location>
</feature>
<feature type="non-terminal residue" evidence="10">
    <location>
        <position position="267"/>
    </location>
</feature>
<dbReference type="FunCoup" id="A0A1J7ILN3">
    <property type="interactions" value="579"/>
</dbReference>
<dbReference type="GO" id="GO:0006887">
    <property type="term" value="P:exocytosis"/>
    <property type="evidence" value="ECO:0007669"/>
    <property type="project" value="TreeGrafter"/>
</dbReference>
<dbReference type="InterPro" id="IPR006011">
    <property type="entry name" value="Syntaxin_N"/>
</dbReference>
<evidence type="ECO:0000256" key="5">
    <source>
        <dbReference type="ARBA" id="ARBA00023054"/>
    </source>
</evidence>
<evidence type="ECO:0000313" key="10">
    <source>
        <dbReference type="EMBL" id="OIW28179.1"/>
    </source>
</evidence>
<dbReference type="AlphaFoldDB" id="A0A1J7ILN3"/>
<dbReference type="GO" id="GO:0005886">
    <property type="term" value="C:plasma membrane"/>
    <property type="evidence" value="ECO:0007669"/>
    <property type="project" value="TreeGrafter"/>
</dbReference>
<evidence type="ECO:0000256" key="3">
    <source>
        <dbReference type="ARBA" id="ARBA00022692"/>
    </source>
</evidence>
<reference evidence="10 11" key="1">
    <citation type="submission" date="2016-10" db="EMBL/GenBank/DDBJ databases">
        <title>Draft genome sequence of Coniochaeta ligniaria NRRL30616, a lignocellulolytic fungus for bioabatement of inhibitors in plant biomass hydrolysates.</title>
        <authorList>
            <consortium name="DOE Joint Genome Institute"/>
            <person name="Jimenez D.J."/>
            <person name="Hector R.E."/>
            <person name="Riley R."/>
            <person name="Sun H."/>
            <person name="Grigoriev I.V."/>
            <person name="Van Elsas J.D."/>
            <person name="Nichols N.N."/>
        </authorList>
    </citation>
    <scope>NUCLEOTIDE SEQUENCE [LARGE SCALE GENOMIC DNA]</scope>
    <source>
        <strain evidence="10 11">NRRL 30616</strain>
    </source>
</reference>
<protein>
    <submittedName>
        <fullName evidence="10">t-SNARE</fullName>
    </submittedName>
</protein>
<evidence type="ECO:0000259" key="9">
    <source>
        <dbReference type="PROSITE" id="PS50192"/>
    </source>
</evidence>
<dbReference type="PANTHER" id="PTHR19957:SF380">
    <property type="entry name" value="SYNTAXIN FAMILY PROTEIN"/>
    <property type="match status" value="1"/>
</dbReference>
<dbReference type="GO" id="GO:0006886">
    <property type="term" value="P:intracellular protein transport"/>
    <property type="evidence" value="ECO:0007669"/>
    <property type="project" value="TreeGrafter"/>
</dbReference>